<evidence type="ECO:0000313" key="6">
    <source>
        <dbReference type="EMBL" id="EUA89730.1"/>
    </source>
</evidence>
<dbReference type="Proteomes" id="UP000020681">
    <property type="component" value="Unassembled WGS sequence"/>
</dbReference>
<evidence type="ECO:0000256" key="1">
    <source>
        <dbReference type="ARBA" id="ARBA00022737"/>
    </source>
</evidence>
<feature type="repeat" description="TPR" evidence="3">
    <location>
        <begin position="260"/>
        <end position="293"/>
    </location>
</feature>
<dbReference type="EMBL" id="JAOL01000117">
    <property type="protein sequence ID" value="EUA89730.1"/>
    <property type="molecule type" value="Genomic_DNA"/>
</dbReference>
<dbReference type="Pfam" id="PF13432">
    <property type="entry name" value="TPR_16"/>
    <property type="match status" value="2"/>
</dbReference>
<reference evidence="6 7" key="1">
    <citation type="submission" date="2014-01" db="EMBL/GenBank/DDBJ databases">
        <authorList>
            <person name="Dobos K."/>
            <person name="Lenaerts A."/>
            <person name="Ordway D."/>
            <person name="DeGroote M.A."/>
            <person name="Parker T."/>
            <person name="Sizemore C."/>
            <person name="Tallon L.J."/>
            <person name="Sadzewicz L.K."/>
            <person name="Sengamalay N."/>
            <person name="Fraser C.M."/>
            <person name="Hine E."/>
            <person name="Shefchek K.A."/>
            <person name="Das S.P."/>
            <person name="Tettelin H."/>
        </authorList>
    </citation>
    <scope>NUCLEOTIDE SEQUENCE [LARGE SCALE GENOMIC DNA]</scope>
    <source>
        <strain evidence="6 7">Harvey</strain>
    </source>
</reference>
<comment type="caution">
    <text evidence="6">The sequence shown here is derived from an EMBL/GenBank/DDBJ whole genome shotgun (WGS) entry which is preliminary data.</text>
</comment>
<evidence type="ECO:0000259" key="5">
    <source>
        <dbReference type="Pfam" id="PF17862"/>
    </source>
</evidence>
<evidence type="ECO:0000313" key="7">
    <source>
        <dbReference type="Proteomes" id="UP000020681"/>
    </source>
</evidence>
<dbReference type="Gene3D" id="1.25.40.10">
    <property type="entry name" value="Tetratricopeptide repeat domain"/>
    <property type="match status" value="2"/>
</dbReference>
<dbReference type="InterPro" id="IPR041569">
    <property type="entry name" value="AAA_lid_3"/>
</dbReference>
<keyword evidence="2 3" id="KW-0802">TPR repeat</keyword>
<evidence type="ECO:0000256" key="4">
    <source>
        <dbReference type="SAM" id="MobiDB-lite"/>
    </source>
</evidence>
<dbReference type="PANTHER" id="PTHR44943">
    <property type="entry name" value="CELLULOSE SYNTHASE OPERON PROTEIN C"/>
    <property type="match status" value="1"/>
</dbReference>
<evidence type="ECO:0000256" key="3">
    <source>
        <dbReference type="PROSITE-ProRule" id="PRU00339"/>
    </source>
</evidence>
<dbReference type="Pfam" id="PF17862">
    <property type="entry name" value="AAA_lid_3"/>
    <property type="match status" value="1"/>
</dbReference>
<keyword evidence="1" id="KW-0677">Repeat</keyword>
<dbReference type="PANTHER" id="PTHR44943:SF8">
    <property type="entry name" value="TPR REPEAT-CONTAINING PROTEIN MJ0263"/>
    <property type="match status" value="1"/>
</dbReference>
<accession>A0ABP3AIW2</accession>
<evidence type="ECO:0000256" key="2">
    <source>
        <dbReference type="ARBA" id="ARBA00022803"/>
    </source>
</evidence>
<feature type="domain" description="AAA ATPase AAA+ lid" evidence="5">
    <location>
        <begin position="25"/>
        <end position="60"/>
    </location>
</feature>
<protein>
    <submittedName>
        <fullName evidence="6">Tetratricopeptide repeat family protein</fullName>
    </submittedName>
</protein>
<dbReference type="InterPro" id="IPR051685">
    <property type="entry name" value="Ycf3/AcsC/BcsC/TPR_MFPF"/>
</dbReference>
<dbReference type="Gene3D" id="1.10.8.60">
    <property type="match status" value="1"/>
</dbReference>
<feature type="compositionally biased region" description="Low complexity" evidence="4">
    <location>
        <begin position="92"/>
        <end position="103"/>
    </location>
</feature>
<dbReference type="SUPFAM" id="SSF48452">
    <property type="entry name" value="TPR-like"/>
    <property type="match status" value="1"/>
</dbReference>
<keyword evidence="7" id="KW-1185">Reference proteome</keyword>
<sequence>MSACRRRSQGGIVRVHLRDRPVAGIDPRAIANRTDGFSGADLAHICDSATQIAMAESMRAGQVRPVMMADIDAAAAQIRPALGPGSRPRAMSSSSPTTTEPTTTWQSICAVERFGDARPAADQRDEAIHIASIHCDTGNYERAREVLRSSLAQNPNDPNLLAHLSRAEYLLGNYDNAAWSAYSALAAAPESEFAMRLYAVSLDQLGRSWDALCMAWRAVLAHPNEPLAHRTYASLLQKAWQLPNALYAIDQALRLDPGNVDAHVLRGSILHDLRRIEESTEAYRAALALDPGNAEALNNLAINRLRRRKFAHALRGFLDAAGTDPAIGAVARRNIGVVLERVFRGVTVVAGVLAFLAAMVLKLNAKAQSTAGCGWSPEFSPGC</sequence>
<organism evidence="6 7">
    <name type="scientific">Mycobacterium ulcerans str. Harvey</name>
    <dbReference type="NCBI Taxonomy" id="1299332"/>
    <lineage>
        <taxon>Bacteria</taxon>
        <taxon>Bacillati</taxon>
        <taxon>Actinomycetota</taxon>
        <taxon>Actinomycetes</taxon>
        <taxon>Mycobacteriales</taxon>
        <taxon>Mycobacteriaceae</taxon>
        <taxon>Mycobacterium</taxon>
        <taxon>Mycobacterium ulcerans group</taxon>
    </lineage>
</organism>
<proteinExistence type="predicted"/>
<dbReference type="InterPro" id="IPR019734">
    <property type="entry name" value="TPR_rpt"/>
</dbReference>
<feature type="region of interest" description="Disordered" evidence="4">
    <location>
        <begin position="80"/>
        <end position="103"/>
    </location>
</feature>
<dbReference type="PROSITE" id="PS50005">
    <property type="entry name" value="TPR"/>
    <property type="match status" value="1"/>
</dbReference>
<dbReference type="InterPro" id="IPR011990">
    <property type="entry name" value="TPR-like_helical_dom_sf"/>
</dbReference>
<gene>
    <name evidence="6" type="ORF">I551_3779</name>
</gene>
<dbReference type="SMART" id="SM00028">
    <property type="entry name" value="TPR"/>
    <property type="match status" value="5"/>
</dbReference>
<name>A0ABP3AIW2_MYCUL</name>